<dbReference type="PANTHER" id="PTHR48104">
    <property type="entry name" value="METACASPASE-4"/>
    <property type="match status" value="1"/>
</dbReference>
<dbReference type="PANTHER" id="PTHR48104:SF2">
    <property type="entry name" value="METACASPASE-1-LIKE ISOFORM X1"/>
    <property type="match status" value="1"/>
</dbReference>
<dbReference type="GO" id="GO:0004197">
    <property type="term" value="F:cysteine-type endopeptidase activity"/>
    <property type="evidence" value="ECO:0007669"/>
    <property type="project" value="InterPro"/>
</dbReference>
<gene>
    <name evidence="3" type="ORF">EPI10_004778</name>
</gene>
<dbReference type="AlphaFoldDB" id="A0A5B6WNZ2"/>
<dbReference type="GO" id="GO:0006508">
    <property type="term" value="P:proteolysis"/>
    <property type="evidence" value="ECO:0007669"/>
    <property type="project" value="InterPro"/>
</dbReference>
<dbReference type="InterPro" id="IPR011600">
    <property type="entry name" value="Pept_C14_caspase"/>
</dbReference>
<sequence length="395" mass="44533">MDMRRSTPCSRCRQRFRAKSVTKGADVECLSCKPNYHPIPADEQYSSSQQQHYGLRSRMRCFYSQIRGKVHQSTVTPSSNPDPSAFNSMKRSSKRAVLCGITYSNWKRYRLKGTINDVRNMRDLLINNFGYPGHFIRVLTEEEADPRFMPTRKNIEDSLRWLVSDSRQGDSLVFFYSGHGSRRLDFNKDKDDGFDEAICPVDVQEAGMIVDNDLNTLIVRPLTPGVTLHAIVDACHSGTILDLPEVYMSEEGTTQTTCSLYPYFIIVLIKQGKWVNCSPPSGAEKRTNGGLAISISACLDHQAAADTSVSLYRQDERCALTYVLAEILKKLPGPTYGDLFDLINETLNNVNQSSCLANTRFLRRLFNSNFSQTPLLSSSAEFDVYKSTCSCKQII</sequence>
<evidence type="ECO:0000259" key="2">
    <source>
        <dbReference type="Pfam" id="PF00656"/>
    </source>
</evidence>
<comment type="caution">
    <text evidence="3">The sequence shown here is derived from an EMBL/GenBank/DDBJ whole genome shotgun (WGS) entry which is preliminary data.</text>
</comment>
<feature type="domain" description="Peptidase C14 caspase" evidence="2">
    <location>
        <begin position="94"/>
        <end position="380"/>
    </location>
</feature>
<evidence type="ECO:0000313" key="4">
    <source>
        <dbReference type="Proteomes" id="UP000325315"/>
    </source>
</evidence>
<dbReference type="InterPro" id="IPR029030">
    <property type="entry name" value="Caspase-like_dom_sf"/>
</dbReference>
<evidence type="ECO:0000256" key="1">
    <source>
        <dbReference type="ARBA" id="ARBA00009005"/>
    </source>
</evidence>
<dbReference type="Proteomes" id="UP000325315">
    <property type="component" value="Unassembled WGS sequence"/>
</dbReference>
<organism evidence="3 4">
    <name type="scientific">Gossypium australe</name>
    <dbReference type="NCBI Taxonomy" id="47621"/>
    <lineage>
        <taxon>Eukaryota</taxon>
        <taxon>Viridiplantae</taxon>
        <taxon>Streptophyta</taxon>
        <taxon>Embryophyta</taxon>
        <taxon>Tracheophyta</taxon>
        <taxon>Spermatophyta</taxon>
        <taxon>Magnoliopsida</taxon>
        <taxon>eudicotyledons</taxon>
        <taxon>Gunneridae</taxon>
        <taxon>Pentapetalae</taxon>
        <taxon>rosids</taxon>
        <taxon>malvids</taxon>
        <taxon>Malvales</taxon>
        <taxon>Malvaceae</taxon>
        <taxon>Malvoideae</taxon>
        <taxon>Gossypium</taxon>
    </lineage>
</organism>
<accession>A0A5B6WNZ2</accession>
<protein>
    <submittedName>
        <fullName evidence="3">Metacaspase-1-like</fullName>
    </submittedName>
</protein>
<dbReference type="Gene3D" id="3.40.50.12660">
    <property type="match status" value="1"/>
</dbReference>
<proteinExistence type="inferred from homology"/>
<evidence type="ECO:0000313" key="3">
    <source>
        <dbReference type="EMBL" id="KAA3482542.1"/>
    </source>
</evidence>
<dbReference type="EMBL" id="SMMG02000002">
    <property type="protein sequence ID" value="KAA3482542.1"/>
    <property type="molecule type" value="Genomic_DNA"/>
</dbReference>
<dbReference type="OrthoDB" id="3223806at2759"/>
<dbReference type="SUPFAM" id="SSF52129">
    <property type="entry name" value="Caspase-like"/>
    <property type="match status" value="1"/>
</dbReference>
<reference evidence="3" key="1">
    <citation type="submission" date="2019-08" db="EMBL/GenBank/DDBJ databases">
        <authorList>
            <person name="Liu F."/>
        </authorList>
    </citation>
    <scope>NUCLEOTIDE SEQUENCE [LARGE SCALE GENOMIC DNA]</scope>
    <source>
        <strain evidence="3">PA1801</strain>
        <tissue evidence="3">Leaf</tissue>
    </source>
</reference>
<keyword evidence="4" id="KW-1185">Reference proteome</keyword>
<dbReference type="InterPro" id="IPR050452">
    <property type="entry name" value="Metacaspase"/>
</dbReference>
<dbReference type="GO" id="GO:0005737">
    <property type="term" value="C:cytoplasm"/>
    <property type="evidence" value="ECO:0007669"/>
    <property type="project" value="TreeGrafter"/>
</dbReference>
<comment type="similarity">
    <text evidence="1">Belongs to the peptidase C14B family.</text>
</comment>
<name>A0A5B6WNZ2_9ROSI</name>
<dbReference type="Pfam" id="PF00656">
    <property type="entry name" value="Peptidase_C14"/>
    <property type="match status" value="1"/>
</dbReference>